<accession>E8M061</accession>
<dbReference type="PANTHER" id="PTHR43000">
    <property type="entry name" value="DTDP-D-GLUCOSE 4,6-DEHYDRATASE-RELATED"/>
    <property type="match status" value="1"/>
</dbReference>
<evidence type="ECO:0000256" key="2">
    <source>
        <dbReference type="ARBA" id="ARBA00007637"/>
    </source>
</evidence>
<dbReference type="EMBL" id="AEVS01000111">
    <property type="protein sequence ID" value="EGA63713.1"/>
    <property type="molecule type" value="Genomic_DNA"/>
</dbReference>
<dbReference type="Proteomes" id="UP000004371">
    <property type="component" value="Unassembled WGS sequence"/>
</dbReference>
<feature type="domain" description="NAD-dependent epimerase/dehydratase" evidence="3">
    <location>
        <begin position="3"/>
        <end position="224"/>
    </location>
</feature>
<dbReference type="SUPFAM" id="SSF51735">
    <property type="entry name" value="NAD(P)-binding Rossmann-fold domains"/>
    <property type="match status" value="1"/>
</dbReference>
<dbReference type="CDD" id="cd05232">
    <property type="entry name" value="UDP_G4E_4_SDR_e"/>
    <property type="match status" value="1"/>
</dbReference>
<protein>
    <submittedName>
        <fullName evidence="4">NAD-dependent epimerase/dehydratase</fullName>
    </submittedName>
</protein>
<dbReference type="eggNOG" id="COG0451">
    <property type="taxonomic scope" value="Bacteria"/>
</dbReference>
<evidence type="ECO:0000256" key="1">
    <source>
        <dbReference type="ARBA" id="ARBA00005125"/>
    </source>
</evidence>
<evidence type="ECO:0000259" key="3">
    <source>
        <dbReference type="Pfam" id="PF01370"/>
    </source>
</evidence>
<sequence>MSVLVTGASGFIGRNLLERLPKESTIALGRTKPKGLFQYKFVKSNIDGVTDYSDVLMGVRCIVHLAARVHVMKDCVDNPLESYRAVNTYGTANLARQAANAGVKRFVFISSIKVNGESTIYGRPYTPFDIRNPKDDYALSKSEAELELLSISKETGMEVVIIRPTLVYGPNVKANFSSLMNLVSKGIPLPFGRITHNKRSLVFVDNLVDLIVSCLDHPNAVGQVFLVSDDCDISTSQMVGEMSEALGVSQWQIPIPILCYKLYGKLFKKSDVTDRLIGSLQVDISHTKDTLGWTPLRTLHEGMIETGNAFLEYKKVT</sequence>
<comment type="similarity">
    <text evidence="2">Belongs to the NAD(P)-dependent epimerase/dehydratase family.</text>
</comment>
<comment type="pathway">
    <text evidence="1">Bacterial outer membrane biogenesis; LPS O-antigen biosynthesis.</text>
</comment>
<gene>
    <name evidence="4" type="ORF">VIBR0546_16516</name>
</gene>
<dbReference type="STRING" id="945543.VIBR0546_16516"/>
<dbReference type="AlphaFoldDB" id="E8M061"/>
<evidence type="ECO:0000313" key="4">
    <source>
        <dbReference type="EMBL" id="EGA63713.1"/>
    </source>
</evidence>
<dbReference type="InterPro" id="IPR001509">
    <property type="entry name" value="Epimerase_deHydtase"/>
</dbReference>
<dbReference type="RefSeq" id="WP_006881472.1">
    <property type="nucleotide sequence ID" value="NZ_AEVS01000111.1"/>
</dbReference>
<dbReference type="Gene3D" id="3.40.50.720">
    <property type="entry name" value="NAD(P)-binding Rossmann-like Domain"/>
    <property type="match status" value="1"/>
</dbReference>
<reference evidence="4 5" key="1">
    <citation type="journal article" date="2012" name="Int. J. Syst. Evol. Microbiol.">
        <title>Vibrio caribbeanicus sp. nov., isolated from the marine sponge Scleritoderma cyanea.</title>
        <authorList>
            <person name="Hoffmann M."/>
            <person name="Monday S.R."/>
            <person name="Allard M.W."/>
            <person name="Strain E.A."/>
            <person name="Whittaker P."/>
            <person name="Naum M."/>
            <person name="McCarthy P.J."/>
            <person name="Lopez J.V."/>
            <person name="Fischer M."/>
            <person name="Brown E.W."/>
        </authorList>
    </citation>
    <scope>NUCLEOTIDE SEQUENCE [LARGE SCALE GENOMIC DNA]</scope>
    <source>
        <strain evidence="4 5">LMG 20546</strain>
    </source>
</reference>
<dbReference type="InterPro" id="IPR036291">
    <property type="entry name" value="NAD(P)-bd_dom_sf"/>
</dbReference>
<keyword evidence="5" id="KW-1185">Reference proteome</keyword>
<organism evidence="4 5">
    <name type="scientific">Vibrio brasiliensis LMG 20546</name>
    <dbReference type="NCBI Taxonomy" id="945543"/>
    <lineage>
        <taxon>Bacteria</taxon>
        <taxon>Pseudomonadati</taxon>
        <taxon>Pseudomonadota</taxon>
        <taxon>Gammaproteobacteria</taxon>
        <taxon>Vibrionales</taxon>
        <taxon>Vibrionaceae</taxon>
        <taxon>Vibrio</taxon>
        <taxon>Vibrio oreintalis group</taxon>
    </lineage>
</organism>
<proteinExistence type="inferred from homology"/>
<name>E8M061_9VIBR</name>
<dbReference type="OrthoDB" id="9801056at2"/>
<comment type="caution">
    <text evidence="4">The sequence shown here is derived from an EMBL/GenBank/DDBJ whole genome shotgun (WGS) entry which is preliminary data.</text>
</comment>
<dbReference type="Pfam" id="PF01370">
    <property type="entry name" value="Epimerase"/>
    <property type="match status" value="1"/>
</dbReference>
<evidence type="ECO:0000313" key="5">
    <source>
        <dbReference type="Proteomes" id="UP000004371"/>
    </source>
</evidence>